<dbReference type="KEGG" id="mama:GII36_02505"/>
<dbReference type="InterPro" id="IPR032820">
    <property type="entry name" value="ATPase_put"/>
</dbReference>
<dbReference type="EMBL" id="CP045921">
    <property type="protein sequence ID" value="QHN42717.1"/>
    <property type="molecule type" value="Genomic_DNA"/>
</dbReference>
<keyword evidence="2" id="KW-0472">Membrane</keyword>
<feature type="region of interest" description="Disordered" evidence="1">
    <location>
        <begin position="1"/>
        <end position="20"/>
    </location>
</feature>
<accession>A0A857MTG7</accession>
<evidence type="ECO:0000256" key="1">
    <source>
        <dbReference type="SAM" id="MobiDB-lite"/>
    </source>
</evidence>
<evidence type="ECO:0008006" key="5">
    <source>
        <dbReference type="Google" id="ProtNLM"/>
    </source>
</evidence>
<gene>
    <name evidence="3" type="ORF">GII36_02505</name>
</gene>
<keyword evidence="2" id="KW-1133">Transmembrane helix</keyword>
<evidence type="ECO:0000256" key="2">
    <source>
        <dbReference type="SAM" id="Phobius"/>
    </source>
</evidence>
<evidence type="ECO:0000313" key="3">
    <source>
        <dbReference type="EMBL" id="QHN42717.1"/>
    </source>
</evidence>
<proteinExistence type="predicted"/>
<dbReference type="Pfam" id="PF09527">
    <property type="entry name" value="ATPase_gene1"/>
    <property type="match status" value="1"/>
</dbReference>
<dbReference type="Proteomes" id="UP001059824">
    <property type="component" value="Chromosome"/>
</dbReference>
<dbReference type="AlphaFoldDB" id="A0A857MTG7"/>
<dbReference type="RefSeq" id="WP_260764223.1">
    <property type="nucleotide sequence ID" value="NZ_CP045921.1"/>
</dbReference>
<name>A0A857MTG7_9BACT</name>
<evidence type="ECO:0000313" key="4">
    <source>
        <dbReference type="Proteomes" id="UP001059824"/>
    </source>
</evidence>
<feature type="transmembrane region" description="Helical" evidence="2">
    <location>
        <begin position="61"/>
        <end position="78"/>
    </location>
</feature>
<organism evidence="3 4">
    <name type="scientific">Candidatus Mycosynbacter amalyticus</name>
    <dbReference type="NCBI Taxonomy" id="2665156"/>
    <lineage>
        <taxon>Bacteria</taxon>
        <taxon>Candidatus Saccharimonadota</taxon>
        <taxon>Candidatus Saccharimonadota incertae sedis</taxon>
        <taxon>Candidatus Mycosynbacter</taxon>
    </lineage>
</organism>
<keyword evidence="2" id="KW-0812">Transmembrane</keyword>
<sequence length="88" mass="9189">MSTSSDKSGDSPTPPPKNADASTVILLLGIAGDTTWRMFVPVIGGTALGIWGDHSFDSKPWLTVIGLAVGVVVAGLLVRNQLRKDVSK</sequence>
<protein>
    <recommendedName>
        <fullName evidence="5">AtpZ/AtpI family protein</fullName>
    </recommendedName>
</protein>
<reference evidence="3" key="1">
    <citation type="journal article" date="2021" name="Nat. Microbiol.">
        <title>Cocultivation of an ultrasmall environmental parasitic bacterium with lytic ability against bacteria associated with wastewater foams.</title>
        <authorList>
            <person name="Batinovic S."/>
            <person name="Rose J.J.A."/>
            <person name="Ratcliffe J."/>
            <person name="Seviour R.J."/>
            <person name="Petrovski S."/>
        </authorList>
    </citation>
    <scope>NUCLEOTIDE SEQUENCE</scope>
    <source>
        <strain evidence="3">JR1</strain>
    </source>
</reference>
<keyword evidence="4" id="KW-1185">Reference proteome</keyword>